<reference evidence="1 2" key="1">
    <citation type="submission" date="2012-10" db="EMBL/GenBank/DDBJ databases">
        <authorList>
            <person name="Genoscope - CEA"/>
        </authorList>
    </citation>
    <scope>NUCLEOTIDE SEQUENCE [LARGE SCALE GENOMIC DNA]</scope>
    <source>
        <strain evidence="2">AM13 / DSM 14728</strain>
    </source>
</reference>
<dbReference type="HOGENOM" id="CLU_3134883_0_0_7"/>
<protein>
    <submittedName>
        <fullName evidence="1">Uncharacterized protein</fullName>
    </submittedName>
</protein>
<sequence length="49" mass="6004">MKHLSILKLAQAGTLQRFEHVDYHMKRQGTNMLWKQYSKDRQYREINNP</sequence>
<dbReference type="KEGG" id="dhy:DESAM_20871"/>
<keyword evidence="2" id="KW-1185">Reference proteome</keyword>
<organism evidence="1 2">
    <name type="scientific">Maridesulfovibrio hydrothermalis AM13 = DSM 14728</name>
    <dbReference type="NCBI Taxonomy" id="1121451"/>
    <lineage>
        <taxon>Bacteria</taxon>
        <taxon>Pseudomonadati</taxon>
        <taxon>Thermodesulfobacteriota</taxon>
        <taxon>Desulfovibrionia</taxon>
        <taxon>Desulfovibrionales</taxon>
        <taxon>Desulfovibrionaceae</taxon>
        <taxon>Maridesulfovibrio</taxon>
    </lineage>
</organism>
<dbReference type="Proteomes" id="UP000010808">
    <property type="component" value="Chromosome"/>
</dbReference>
<dbReference type="AlphaFoldDB" id="L0R8R5"/>
<name>L0R8R5_9BACT</name>
<proteinExistence type="predicted"/>
<gene>
    <name evidence="1" type="ORF">DESAM_20871</name>
</gene>
<dbReference type="STRING" id="1121451.DESAM_20871"/>
<accession>L0R8R5</accession>
<evidence type="ECO:0000313" key="1">
    <source>
        <dbReference type="EMBL" id="CCO23158.1"/>
    </source>
</evidence>
<dbReference type="EMBL" id="FO203522">
    <property type="protein sequence ID" value="CCO23158.1"/>
    <property type="molecule type" value="Genomic_DNA"/>
</dbReference>
<evidence type="ECO:0000313" key="2">
    <source>
        <dbReference type="Proteomes" id="UP000010808"/>
    </source>
</evidence>